<dbReference type="OrthoDB" id="433457at2759"/>
<organism evidence="5 6">
    <name type="scientific">Theileria annulata</name>
    <dbReference type="NCBI Taxonomy" id="5874"/>
    <lineage>
        <taxon>Eukaryota</taxon>
        <taxon>Sar</taxon>
        <taxon>Alveolata</taxon>
        <taxon>Apicomplexa</taxon>
        <taxon>Aconoidasida</taxon>
        <taxon>Piroplasmida</taxon>
        <taxon>Theileriidae</taxon>
        <taxon>Theileria</taxon>
    </lineage>
</organism>
<evidence type="ECO:0000313" key="6">
    <source>
        <dbReference type="Proteomes" id="UP000001950"/>
    </source>
</evidence>
<evidence type="ECO:0000313" key="5">
    <source>
        <dbReference type="EMBL" id="CAI73805.1"/>
    </source>
</evidence>
<reference evidence="5 6" key="1">
    <citation type="journal article" date="2005" name="Science">
        <title>Genome of the host-cell transforming parasite Theileria annulata compared with T. parva.</title>
        <authorList>
            <person name="Pain A."/>
            <person name="Renauld H."/>
            <person name="Berriman M."/>
            <person name="Murphy L."/>
            <person name="Yeats C.A."/>
            <person name="Weir W."/>
            <person name="Kerhornou A."/>
            <person name="Aslett M."/>
            <person name="Bishop R."/>
            <person name="Bouchier C."/>
            <person name="Cochet M."/>
            <person name="Coulson R.M.R."/>
            <person name="Cronin A."/>
            <person name="de Villiers E.P."/>
            <person name="Fraser A."/>
            <person name="Fosker N."/>
            <person name="Gardner M."/>
            <person name="Goble A."/>
            <person name="Griffiths-Jones S."/>
            <person name="Harris D.E."/>
            <person name="Katzer F."/>
            <person name="Larke N."/>
            <person name="Lord A."/>
            <person name="Maser P."/>
            <person name="McKellar S."/>
            <person name="Mooney P."/>
            <person name="Morton F."/>
            <person name="Nene V."/>
            <person name="O'Neil S."/>
            <person name="Price C."/>
            <person name="Quail M.A."/>
            <person name="Rabbinowitsch E."/>
            <person name="Rawlings N.D."/>
            <person name="Rutter S."/>
            <person name="Saunders D."/>
            <person name="Seeger K."/>
            <person name="Shah T."/>
            <person name="Squares R."/>
            <person name="Squares S."/>
            <person name="Tivey A."/>
            <person name="Walker A.R."/>
            <person name="Woodward J."/>
            <person name="Dobbelaere D.A.E."/>
            <person name="Langsley G."/>
            <person name="Rajandream M.A."/>
            <person name="McKeever D."/>
            <person name="Shiels B."/>
            <person name="Tait A."/>
            <person name="Barrell B.G."/>
            <person name="Hall N."/>
        </authorList>
    </citation>
    <scope>NUCLEOTIDE SEQUENCE [LARGE SCALE GENOMIC DNA]</scope>
    <source>
        <strain evidence="6">Ankara</strain>
    </source>
</reference>
<feature type="compositionally biased region" description="Polar residues" evidence="3">
    <location>
        <begin position="198"/>
        <end position="210"/>
    </location>
</feature>
<dbReference type="Gene3D" id="1.10.150.910">
    <property type="match status" value="1"/>
</dbReference>
<feature type="compositionally biased region" description="Low complexity" evidence="3">
    <location>
        <begin position="211"/>
        <end position="223"/>
    </location>
</feature>
<dbReference type="SUPFAM" id="SSF50998">
    <property type="entry name" value="Quinoprotein alcohol dehydrogenase-like"/>
    <property type="match status" value="1"/>
</dbReference>
<dbReference type="InterPro" id="IPR050358">
    <property type="entry name" value="RSE1/DDB1/CFT1"/>
</dbReference>
<proteinExistence type="inferred from homology"/>
<dbReference type="InterPro" id="IPR015943">
    <property type="entry name" value="WD40/YVTN_repeat-like_dom_sf"/>
</dbReference>
<accession>Q4UGI4</accession>
<evidence type="ECO:0000256" key="1">
    <source>
        <dbReference type="ARBA" id="ARBA00007453"/>
    </source>
</evidence>
<dbReference type="RefSeq" id="XP_954482.1">
    <property type="nucleotide sequence ID" value="XM_949389.1"/>
</dbReference>
<dbReference type="InParanoid" id="Q4UGI4"/>
<dbReference type="GO" id="GO:0003676">
    <property type="term" value="F:nucleic acid binding"/>
    <property type="evidence" value="ECO:0007669"/>
    <property type="project" value="InterPro"/>
</dbReference>
<name>Q4UGI4_THEAN</name>
<dbReference type="Pfam" id="PF03178">
    <property type="entry name" value="CPSF_A"/>
    <property type="match status" value="2"/>
</dbReference>
<feature type="domain" description="RSE1/DDB1/CPSF1 C-terminal" evidence="4">
    <location>
        <begin position="1214"/>
        <end position="1457"/>
    </location>
</feature>
<dbReference type="InterPro" id="IPR011047">
    <property type="entry name" value="Quinoprotein_ADH-like_sf"/>
</dbReference>
<evidence type="ECO:0000256" key="3">
    <source>
        <dbReference type="SAM" id="MobiDB-lite"/>
    </source>
</evidence>
<gene>
    <name evidence="5" type="ORF">TA19595</name>
</gene>
<comment type="similarity">
    <text evidence="1">Belongs to the DDB1 family.</text>
</comment>
<dbReference type="GeneID" id="3864050"/>
<dbReference type="Proteomes" id="UP000001950">
    <property type="component" value="Chromosome 1"/>
</dbReference>
<dbReference type="InterPro" id="IPR004871">
    <property type="entry name" value="RSE1/DDB1/CPSF1_C"/>
</dbReference>
<dbReference type="KEGG" id="tan:TA19595"/>
<feature type="region of interest" description="Disordered" evidence="3">
    <location>
        <begin position="393"/>
        <end position="416"/>
    </location>
</feature>
<dbReference type="PANTHER" id="PTHR10644">
    <property type="entry name" value="DNA REPAIR/RNA PROCESSING CPSF FAMILY"/>
    <property type="match status" value="1"/>
</dbReference>
<dbReference type="VEuPathDB" id="PiroplasmaDB:TA19595"/>
<dbReference type="EMBL" id="CR940347">
    <property type="protein sequence ID" value="CAI73805.1"/>
    <property type="molecule type" value="Genomic_DNA"/>
</dbReference>
<evidence type="ECO:0000259" key="4">
    <source>
        <dbReference type="Pfam" id="PF03178"/>
    </source>
</evidence>
<dbReference type="OMA" id="CRDFNTL"/>
<sequence>MYGYFVTTAPSGATLKAIRCRLVKDSLKEYLVCLKRHSIEVYSLENNQNRTVNKDGNHFNPPVLTSVLNANSTFVNFIDYRPPTETQTHLLVLTRNFTLFLLTYHENLSKFTSKAVSSLQELHGRPNYENIIFKVDSGYNLLIFYGYHRVLKCIVLDPNNYFNFSDLVTIRTNDAIFVDFEFISSEYTEKLDTSRASSTTKRKNTLTNTPSRSFSGSSSSSISNDIQFKSPTRNSTFYFLESSLIILGEDNVYGSNKTPVRWVYGMKLMFEIEILNGCKRFNSYTHTPLFGDPIKLSVPYSKLIPLNLVNKTNRYDSVMLLGPGSTGFISFKSPRHVKQFKINNAITEVTCCCAYRENKFIFGDDNGGLYLLRLSISALRKTVNTVKRRAVYSPGMSSSSGSQNNSTVSSQQSNKSLSGEQEFMVSEVMAVKLGNFPVPSSLIKLDEEHIFYTSKMGDSSILSINSILNSSNRYEQNSEQSDRNSTEWAQTNLGPITDFAYREETSSGETTILACCGMGNSGSFCEIYLGLSSEIIHESDVPGVLNLFSVPMKSLYNSTSSLLCISFFRFTKFYNFSLSSVEPSEPPDLINLEVPEPAQSRRVNVGRVNKRQKAREALINALENNTRSNQTVTKVINNSHNPPNNSNRTGKITKFENNVFLCNEKTILLSHLRNGNILQVTPRNIVFVNDSFKTVKRTKISQIVRLADDKLAVSSVVCNPYIILLLSNNCIVALEFDLKLVSSRNLEFNVSAMGCITKNDLLNSDLGIFAGAGGLLAVSSWDSNNVILFLTVKDLKVVCSHKISLDYDIFAVSIKFAKINTNVYLLLSLSNGVLYIYQLTKIDRTIKFTLVNKSKLSLWSFKLLELKVNNDEDEDTCNLSKVHLITTGPKSYVIHPKNGKINYTKINTDNLHTMTTIANLKSVENTEKQEMLVIYNNHKSVVVGKLNLLNNFNVQKILKGSNFNKVVYHSKTKLAVISTIPQYIINPSNLTTNTPINSQNTDVLESGYTSATNTQSQLSPCASQQSNNSTDFNSQLSLPDSLLICMNDDAVLSGTDTTNVPSEILLVDIDTKEVVYRLSMPQDHLISSMHKYTHAELGKDYIVFGTSKVSEANDVPTEGFLYFLEVYKESESCTVIVNRNTEPFKGGVVEITSLNKYLVIAVNSTVMVIALPGPNDNSNSNDNTSTSVAVKDSDCNVKKNILELVDINDSSTLIPKIDENTPFLDVVASYDSNTFVVSLDTKDDVIFVGDLMTSVKMLKFRDNSLHETCRDFNTLWTTSLVAVDNSSCLVSDDSGNFMLLKKVKHPVTDQQSIKFDKIGLFHHGEVVNKILKRTEMPIHHEADTTITRNNPREFMVSSRVICESETNSPSETSSLNEHNNLFKGFFTCATTSGSLFQVCFFEDLKMFLKLSLLEHTMQLVQKDLGNIPSRNQRNFEDLHSNIPTRGFVDGDLVESFLKLPDSLKKWVFDTMLINSKQLGIKLNSLESLLYEVDRIKHLRLE</sequence>
<dbReference type="eggNOG" id="KOG1897">
    <property type="taxonomic scope" value="Eukaryota"/>
</dbReference>
<evidence type="ECO:0000256" key="2">
    <source>
        <dbReference type="ARBA" id="ARBA00014577"/>
    </source>
</evidence>
<dbReference type="Gene3D" id="2.130.10.10">
    <property type="entry name" value="YVTN repeat-like/Quinoprotein amine dehydrogenase"/>
    <property type="match status" value="5"/>
</dbReference>
<protein>
    <recommendedName>
        <fullName evidence="2">DNA damage-binding protein 1</fullName>
    </recommendedName>
</protein>
<keyword evidence="6" id="KW-1185">Reference proteome</keyword>
<dbReference type="GO" id="GO:0005634">
    <property type="term" value="C:nucleus"/>
    <property type="evidence" value="ECO:0007669"/>
    <property type="project" value="InterPro"/>
</dbReference>
<feature type="region of interest" description="Disordered" evidence="3">
    <location>
        <begin position="198"/>
        <end position="225"/>
    </location>
</feature>
<dbReference type="STRING" id="5874.Q4UGI4"/>
<feature type="domain" description="RSE1/DDB1/CPSF1 C-terminal" evidence="4">
    <location>
        <begin position="1062"/>
        <end position="1212"/>
    </location>
</feature>